<evidence type="ECO:0000256" key="22">
    <source>
        <dbReference type="SAM" id="Phobius"/>
    </source>
</evidence>
<evidence type="ECO:0000256" key="6">
    <source>
        <dbReference type="ARBA" id="ARBA00022679"/>
    </source>
</evidence>
<dbReference type="InterPro" id="IPR045074">
    <property type="entry name" value="GST_C_Tau"/>
</dbReference>
<feature type="transmembrane region" description="Helical" evidence="22">
    <location>
        <begin position="938"/>
        <end position="958"/>
    </location>
</feature>
<comment type="catalytic activity">
    <reaction evidence="19">
        <text>L-threonyl-[protein] + ATP = O-phospho-L-threonyl-[protein] + ADP + H(+)</text>
        <dbReference type="Rhea" id="RHEA:46608"/>
        <dbReference type="Rhea" id="RHEA-COMP:11060"/>
        <dbReference type="Rhea" id="RHEA-COMP:11605"/>
        <dbReference type="ChEBI" id="CHEBI:15378"/>
        <dbReference type="ChEBI" id="CHEBI:30013"/>
        <dbReference type="ChEBI" id="CHEBI:30616"/>
        <dbReference type="ChEBI" id="CHEBI:61977"/>
        <dbReference type="ChEBI" id="CHEBI:456216"/>
        <dbReference type="EC" id="2.7.11.1"/>
    </reaction>
</comment>
<keyword evidence="7 22" id="KW-0812">Transmembrane</keyword>
<keyword evidence="13" id="KW-0832">Ubl conjugation</keyword>
<dbReference type="FunFam" id="3.80.10.10:FF:000775">
    <property type="entry name" value="Predicted protein"/>
    <property type="match status" value="1"/>
</dbReference>
<dbReference type="Pfam" id="PF00069">
    <property type="entry name" value="Pkinase"/>
    <property type="match status" value="1"/>
</dbReference>
<evidence type="ECO:0000256" key="20">
    <source>
        <dbReference type="ARBA" id="ARBA00047960"/>
    </source>
</evidence>
<dbReference type="FunFam" id="3.40.30.10:FF:000014">
    <property type="entry name" value="Tau class glutathione S-transferase"/>
    <property type="match status" value="1"/>
</dbReference>
<evidence type="ECO:0000256" key="11">
    <source>
        <dbReference type="ARBA" id="ARBA00022777"/>
    </source>
</evidence>
<dbReference type="InterPro" id="IPR004045">
    <property type="entry name" value="Glutathione_S-Trfase_N"/>
</dbReference>
<name>A0AAD2AGE5_9LAMI</name>
<evidence type="ECO:0000256" key="18">
    <source>
        <dbReference type="ARBA" id="ARBA00023180"/>
    </source>
</evidence>
<keyword evidence="5" id="KW-0433">Leucine-rich repeat</keyword>
<reference evidence="25" key="1">
    <citation type="submission" date="2023-05" db="EMBL/GenBank/DDBJ databases">
        <authorList>
            <person name="Huff M."/>
        </authorList>
    </citation>
    <scope>NUCLEOTIDE SEQUENCE</scope>
</reference>
<dbReference type="SMART" id="SM00369">
    <property type="entry name" value="LRR_TYP"/>
    <property type="match status" value="8"/>
</dbReference>
<dbReference type="FunFam" id="3.80.10.10:FF:000588">
    <property type="entry name" value="Leucine-rich repeat receptor-like serine/threonine-protein kinase isoform B"/>
    <property type="match status" value="1"/>
</dbReference>
<dbReference type="CDD" id="cd03058">
    <property type="entry name" value="GST_N_Tau"/>
    <property type="match status" value="1"/>
</dbReference>
<keyword evidence="4" id="KW-0597">Phosphoprotein</keyword>
<keyword evidence="9" id="KW-0677">Repeat</keyword>
<evidence type="ECO:0000259" key="23">
    <source>
        <dbReference type="PROSITE" id="PS50404"/>
    </source>
</evidence>
<evidence type="ECO:0000256" key="13">
    <source>
        <dbReference type="ARBA" id="ARBA00022843"/>
    </source>
</evidence>
<evidence type="ECO:0000256" key="15">
    <source>
        <dbReference type="ARBA" id="ARBA00023136"/>
    </source>
</evidence>
<dbReference type="InterPro" id="IPR045073">
    <property type="entry name" value="Omega/Tau-like"/>
</dbReference>
<dbReference type="SUPFAM" id="SSF47616">
    <property type="entry name" value="GST C-terminal domain-like"/>
    <property type="match status" value="1"/>
</dbReference>
<keyword evidence="26" id="KW-1185">Reference proteome</keyword>
<dbReference type="PANTHER" id="PTHR48053">
    <property type="entry name" value="LEUCINE RICH REPEAT FAMILY PROTEIN, EXPRESSED"/>
    <property type="match status" value="1"/>
</dbReference>
<dbReference type="Pfam" id="PF00560">
    <property type="entry name" value="LRR_1"/>
    <property type="match status" value="8"/>
</dbReference>
<dbReference type="FunFam" id="1.20.1050.10:FF:000018">
    <property type="entry name" value="Glutathione S-transferase U20"/>
    <property type="match status" value="1"/>
</dbReference>
<dbReference type="InterPro" id="IPR004046">
    <property type="entry name" value="GST_C"/>
</dbReference>
<dbReference type="CDD" id="cd03185">
    <property type="entry name" value="GST_C_Tau"/>
    <property type="match status" value="1"/>
</dbReference>
<keyword evidence="10" id="KW-0547">Nucleotide-binding</keyword>
<dbReference type="InterPro" id="IPR001611">
    <property type="entry name" value="Leu-rich_rpt"/>
</dbReference>
<evidence type="ECO:0000256" key="8">
    <source>
        <dbReference type="ARBA" id="ARBA00022729"/>
    </source>
</evidence>
<protein>
    <recommendedName>
        <fullName evidence="27">Leucine-rich repeat receptor-like protein kinase</fullName>
    </recommendedName>
</protein>
<keyword evidence="16" id="KW-1015">Disulfide bond</keyword>
<evidence type="ECO:0000256" key="7">
    <source>
        <dbReference type="ARBA" id="ARBA00022692"/>
    </source>
</evidence>
<dbReference type="AlphaFoldDB" id="A0AAD2AGE5"/>
<keyword evidence="15 22" id="KW-0472">Membrane</keyword>
<dbReference type="SUPFAM" id="SSF52058">
    <property type="entry name" value="L domain-like"/>
    <property type="match status" value="1"/>
</dbReference>
<comment type="subcellular location">
    <subcellularLocation>
        <location evidence="1">Cell membrane</location>
        <topology evidence="1">Single-pass type I membrane protein</topology>
    </subcellularLocation>
</comment>
<dbReference type="InterPro" id="IPR000719">
    <property type="entry name" value="Prot_kinase_dom"/>
</dbReference>
<dbReference type="InterPro" id="IPR011009">
    <property type="entry name" value="Kinase-like_dom_sf"/>
</dbReference>
<evidence type="ECO:0000256" key="4">
    <source>
        <dbReference type="ARBA" id="ARBA00022553"/>
    </source>
</evidence>
<evidence type="ECO:0000256" key="12">
    <source>
        <dbReference type="ARBA" id="ARBA00022840"/>
    </source>
</evidence>
<dbReference type="Gene3D" id="1.10.510.10">
    <property type="entry name" value="Transferase(Phosphotransferase) domain 1"/>
    <property type="match status" value="1"/>
</dbReference>
<evidence type="ECO:0000256" key="19">
    <source>
        <dbReference type="ARBA" id="ARBA00047899"/>
    </source>
</evidence>
<sequence length="1176" mass="131317">MANDEVVLLDTYVSMFGMRVRIALAEKGIPYEYREENLRNKSPLLLEMNPVYKKIPVLIHNGKPICESLIIVQYIDEIWKDRPLLPSDYYQRAQALFWAYYVDKIFWAGRKLWTTTGEEKESGKKELIECLEALEGELGNKPYFGGEIFGFVDVAFIPYYCWFYAYEICGNFSIEEYCPKLIAWGKRCMEIESVSKSLADPRKIYAFIQLMKKRRLAKLDLISELGHWKKAESDHFNGQVCTIELCWSSSDSNPCNWTGIGCLADFKVTSIRLSGLSLSGSLSSIICKLPYLVKVNISKNFISGPIPDDFNCFRNLETLDLCTNRFHGEFPTQICNITSLRKIYLCENYLFGEIPVEIGNLTLLEELVIYSNNLTGIIPSSIGKLKTLRIIRAGRNYLSGQIPAEISECENLEVLGLAENWLEGLFPIELQKLKSLTSLILWKNLFTGEIPPQIGNFTSLELLAVHANSFTGTIPKEIGKLSQLKRLYIYTNQLNGTIPPELGNCSNAVEIDLSENQLTGVIPNDLGRISNLRLLHLFENLLHGNIPKELGKLKQLKNLDLSINYLTGSIPIEFQNLRFLESFQLFDNMFEGVIPPFIGANSNLIVLDMSMNNLVGRIPKKLCSFQKLIFLSLGSNKLSGNIPRGLKTCKSLEHLMLGDNFFTGSLSIEFAKLQNLSALELYQNRFSGLIPSEVGNFTTLERLLLWNNNFIGQIPPEMGKLVKLAAFNVSSNRLFGSIPQELGNCIKLQRLDLSRNWFNGSIPVKLGMLVNLELLKLSDNTFTGSIPRTLGGLARLTELQMGGNFFSGNIPVELGRLTSLQIALNISHNNLSGSIPGNLGNLQMLESLYLNDNQLVGEIPVSIGALMSLNVCNLSNNNLVGTVPNTPVFQRMDSSNFAGNNGLCILGSNHCHSFPAPTSAPNPSWLTKGSSKEKIVCIVSLTIGLISLTFIVCVCWAIRHRKPSFVSLEDQPKPDVLDGYYFPKEDFTYMDLVEATGNFSDSAVVGRGACGTVYKAVMTNGELIDFPFSISMSAVAGSYGYIAPEYAYTMKVTEKCDVYSFGVVLLELITGRSPVQPLDHGGDLVTWTRSSISKLVKSDIYDQRIDLKEERTIREMSLVLKIALFCTNTSPLNRPTMREVIAMLIDARESASDSLSSPTSETPLEEDDFCKGFMQL</sequence>
<dbReference type="PANTHER" id="PTHR48053:SF159">
    <property type="entry name" value="PROTEIN KINASE DOMAIN-CONTAINING PROTEIN"/>
    <property type="match status" value="1"/>
</dbReference>
<dbReference type="SUPFAM" id="SSF52047">
    <property type="entry name" value="RNI-like"/>
    <property type="match status" value="1"/>
</dbReference>
<dbReference type="InterPro" id="IPR040079">
    <property type="entry name" value="Glutathione_S-Trfase"/>
</dbReference>
<dbReference type="Pfam" id="PF23598">
    <property type="entry name" value="LRR_14"/>
    <property type="match status" value="1"/>
</dbReference>
<dbReference type="FunFam" id="3.80.10.10:FF:000177">
    <property type="entry name" value="Leucine-rich repeat receptor-like serine/threonine-protein kinase At1g17230"/>
    <property type="match status" value="1"/>
</dbReference>
<dbReference type="FunFam" id="3.80.10.10:FF:000400">
    <property type="entry name" value="Nuclear pore complex protein NUP107"/>
    <property type="match status" value="1"/>
</dbReference>
<evidence type="ECO:0000256" key="17">
    <source>
        <dbReference type="ARBA" id="ARBA00023170"/>
    </source>
</evidence>
<keyword evidence="11" id="KW-0418">Kinase</keyword>
<dbReference type="InterPro" id="IPR055414">
    <property type="entry name" value="LRR_R13L4/SHOC2-like"/>
</dbReference>
<dbReference type="Gene3D" id="3.30.200.20">
    <property type="entry name" value="Phosphorylase Kinase, domain 1"/>
    <property type="match status" value="1"/>
</dbReference>
<keyword evidence="17" id="KW-0675">Receptor</keyword>
<keyword evidence="6" id="KW-0808">Transferase</keyword>
<dbReference type="SFLD" id="SFLDS00019">
    <property type="entry name" value="Glutathione_Transferase_(cytos"/>
    <property type="match status" value="1"/>
</dbReference>
<evidence type="ECO:0000256" key="5">
    <source>
        <dbReference type="ARBA" id="ARBA00022614"/>
    </source>
</evidence>
<evidence type="ECO:0000256" key="14">
    <source>
        <dbReference type="ARBA" id="ARBA00022989"/>
    </source>
</evidence>
<dbReference type="Gene3D" id="1.20.1050.10">
    <property type="match status" value="1"/>
</dbReference>
<evidence type="ECO:0000256" key="16">
    <source>
        <dbReference type="ARBA" id="ARBA00023157"/>
    </source>
</evidence>
<dbReference type="SFLD" id="SFLDG01152">
    <property type="entry name" value="Main.3:_Omega-_and_Tau-like"/>
    <property type="match status" value="1"/>
</dbReference>
<gene>
    <name evidence="25" type="ORF">FPE_LOCUS35127</name>
</gene>
<dbReference type="SUPFAM" id="SSF52833">
    <property type="entry name" value="Thioredoxin-like"/>
    <property type="match status" value="1"/>
</dbReference>
<dbReference type="GO" id="GO:0051707">
    <property type="term" value="P:response to other organism"/>
    <property type="evidence" value="ECO:0007669"/>
    <property type="project" value="UniProtKB-ARBA"/>
</dbReference>
<dbReference type="GO" id="GO:0004674">
    <property type="term" value="F:protein serine/threonine kinase activity"/>
    <property type="evidence" value="ECO:0007669"/>
    <property type="project" value="UniProtKB-KW"/>
</dbReference>
<keyword evidence="18" id="KW-0325">Glycoprotein</keyword>
<evidence type="ECO:0000256" key="21">
    <source>
        <dbReference type="ARBA" id="ARBA00048679"/>
    </source>
</evidence>
<dbReference type="InterPro" id="IPR010987">
    <property type="entry name" value="Glutathione-S-Trfase_C-like"/>
</dbReference>
<dbReference type="Pfam" id="PF02798">
    <property type="entry name" value="GST_N"/>
    <property type="match status" value="1"/>
</dbReference>
<evidence type="ECO:0000313" key="25">
    <source>
        <dbReference type="EMBL" id="CAI9787697.1"/>
    </source>
</evidence>
<dbReference type="GO" id="GO:0005524">
    <property type="term" value="F:ATP binding"/>
    <property type="evidence" value="ECO:0007669"/>
    <property type="project" value="UniProtKB-KW"/>
</dbReference>
<feature type="domain" description="GST C-terminal" evidence="24">
    <location>
        <begin position="88"/>
        <end position="207"/>
    </location>
</feature>
<dbReference type="SUPFAM" id="SSF56112">
    <property type="entry name" value="Protein kinase-like (PK-like)"/>
    <property type="match status" value="1"/>
</dbReference>
<evidence type="ECO:0000256" key="10">
    <source>
        <dbReference type="ARBA" id="ARBA00022741"/>
    </source>
</evidence>
<evidence type="ECO:0000256" key="3">
    <source>
        <dbReference type="ARBA" id="ARBA00022527"/>
    </source>
</evidence>
<evidence type="ECO:0000256" key="2">
    <source>
        <dbReference type="ARBA" id="ARBA00022475"/>
    </source>
</evidence>
<keyword evidence="8" id="KW-0732">Signal</keyword>
<dbReference type="EMBL" id="OU503058">
    <property type="protein sequence ID" value="CAI9787697.1"/>
    <property type="molecule type" value="Genomic_DNA"/>
</dbReference>
<dbReference type="InterPro" id="IPR036282">
    <property type="entry name" value="Glutathione-S-Trfase_C_sf"/>
</dbReference>
<dbReference type="InterPro" id="IPR032675">
    <property type="entry name" value="LRR_dom_sf"/>
</dbReference>
<comment type="catalytic activity">
    <reaction evidence="21">
        <text>L-seryl-[protein] + ATP = O-phospho-L-seryl-[protein] + ADP + H(+)</text>
        <dbReference type="Rhea" id="RHEA:17989"/>
        <dbReference type="Rhea" id="RHEA-COMP:9863"/>
        <dbReference type="Rhea" id="RHEA-COMP:11604"/>
        <dbReference type="ChEBI" id="CHEBI:15378"/>
        <dbReference type="ChEBI" id="CHEBI:29999"/>
        <dbReference type="ChEBI" id="CHEBI:30616"/>
        <dbReference type="ChEBI" id="CHEBI:83421"/>
        <dbReference type="ChEBI" id="CHEBI:456216"/>
        <dbReference type="EC" id="2.7.11.1"/>
    </reaction>
</comment>
<proteinExistence type="predicted"/>
<evidence type="ECO:0000256" key="1">
    <source>
        <dbReference type="ARBA" id="ARBA00004251"/>
    </source>
</evidence>
<dbReference type="Gene3D" id="3.40.30.10">
    <property type="entry name" value="Glutaredoxin"/>
    <property type="match status" value="1"/>
</dbReference>
<keyword evidence="2" id="KW-1003">Cell membrane</keyword>
<dbReference type="InterPro" id="IPR036249">
    <property type="entry name" value="Thioredoxin-like_sf"/>
</dbReference>
<evidence type="ECO:0008006" key="27">
    <source>
        <dbReference type="Google" id="ProtNLM"/>
    </source>
</evidence>
<dbReference type="GO" id="GO:0010074">
    <property type="term" value="P:maintenance of meristem identity"/>
    <property type="evidence" value="ECO:0007669"/>
    <property type="project" value="UniProtKB-ARBA"/>
</dbReference>
<comment type="catalytic activity">
    <reaction evidence="20">
        <text>RX + glutathione = an S-substituted glutathione + a halide anion + H(+)</text>
        <dbReference type="Rhea" id="RHEA:16437"/>
        <dbReference type="ChEBI" id="CHEBI:15378"/>
        <dbReference type="ChEBI" id="CHEBI:16042"/>
        <dbReference type="ChEBI" id="CHEBI:17792"/>
        <dbReference type="ChEBI" id="CHEBI:57925"/>
        <dbReference type="ChEBI" id="CHEBI:90779"/>
        <dbReference type="EC" id="2.5.1.18"/>
    </reaction>
</comment>
<dbReference type="PROSITE" id="PS50405">
    <property type="entry name" value="GST_CTER"/>
    <property type="match status" value="1"/>
</dbReference>
<accession>A0AAD2AGE5</accession>
<dbReference type="PROSITE" id="PS50404">
    <property type="entry name" value="GST_NTER"/>
    <property type="match status" value="1"/>
</dbReference>
<dbReference type="GO" id="GO:0004364">
    <property type="term" value="F:glutathione transferase activity"/>
    <property type="evidence" value="ECO:0007669"/>
    <property type="project" value="UniProtKB-EC"/>
</dbReference>
<dbReference type="Proteomes" id="UP000834106">
    <property type="component" value="Chromosome 23"/>
</dbReference>
<evidence type="ECO:0000259" key="24">
    <source>
        <dbReference type="PROSITE" id="PS50405"/>
    </source>
</evidence>
<dbReference type="InterPro" id="IPR003591">
    <property type="entry name" value="Leu-rich_rpt_typical-subtyp"/>
</dbReference>
<keyword evidence="12" id="KW-0067">ATP-binding</keyword>
<dbReference type="GO" id="GO:0006952">
    <property type="term" value="P:defense response"/>
    <property type="evidence" value="ECO:0007669"/>
    <property type="project" value="UniProtKB-ARBA"/>
</dbReference>
<dbReference type="InterPro" id="IPR051716">
    <property type="entry name" value="Plant_RL_S/T_kinase"/>
</dbReference>
<dbReference type="GO" id="GO:0010082">
    <property type="term" value="P:regulation of root meristem growth"/>
    <property type="evidence" value="ECO:0007669"/>
    <property type="project" value="UniProtKB-ARBA"/>
</dbReference>
<keyword evidence="14 22" id="KW-1133">Transmembrane helix</keyword>
<dbReference type="GO" id="GO:0005886">
    <property type="term" value="C:plasma membrane"/>
    <property type="evidence" value="ECO:0007669"/>
    <property type="project" value="UniProtKB-SubCell"/>
</dbReference>
<evidence type="ECO:0000313" key="26">
    <source>
        <dbReference type="Proteomes" id="UP000834106"/>
    </source>
</evidence>
<evidence type="ECO:0000256" key="9">
    <source>
        <dbReference type="ARBA" id="ARBA00022737"/>
    </source>
</evidence>
<keyword evidence="3" id="KW-0723">Serine/threonine-protein kinase</keyword>
<dbReference type="GO" id="GO:0006749">
    <property type="term" value="P:glutathione metabolic process"/>
    <property type="evidence" value="ECO:0007669"/>
    <property type="project" value="InterPro"/>
</dbReference>
<dbReference type="Gene3D" id="3.80.10.10">
    <property type="entry name" value="Ribonuclease Inhibitor"/>
    <property type="match status" value="4"/>
</dbReference>
<organism evidence="25 26">
    <name type="scientific">Fraxinus pennsylvanica</name>
    <dbReference type="NCBI Taxonomy" id="56036"/>
    <lineage>
        <taxon>Eukaryota</taxon>
        <taxon>Viridiplantae</taxon>
        <taxon>Streptophyta</taxon>
        <taxon>Embryophyta</taxon>
        <taxon>Tracheophyta</taxon>
        <taxon>Spermatophyta</taxon>
        <taxon>Magnoliopsida</taxon>
        <taxon>eudicotyledons</taxon>
        <taxon>Gunneridae</taxon>
        <taxon>Pentapetalae</taxon>
        <taxon>asterids</taxon>
        <taxon>lamiids</taxon>
        <taxon>Lamiales</taxon>
        <taxon>Oleaceae</taxon>
        <taxon>Oleeae</taxon>
        <taxon>Fraxinus</taxon>
    </lineage>
</organism>
<dbReference type="Pfam" id="PF00043">
    <property type="entry name" value="GST_C"/>
    <property type="match status" value="1"/>
</dbReference>
<feature type="domain" description="GST N-terminal" evidence="23">
    <location>
        <begin position="4"/>
        <end position="83"/>
    </location>
</feature>
<dbReference type="SFLD" id="SFLDG00358">
    <property type="entry name" value="Main_(cytGST)"/>
    <property type="match status" value="1"/>
</dbReference>